<keyword evidence="2" id="KW-1185">Reference proteome</keyword>
<comment type="caution">
    <text evidence="1">The sequence shown here is derived from an EMBL/GenBank/DDBJ whole genome shotgun (WGS) entry which is preliminary data.</text>
</comment>
<protein>
    <submittedName>
        <fullName evidence="1">Uncharacterized protein</fullName>
    </submittedName>
</protein>
<dbReference type="HOGENOM" id="CLU_115382_0_0_4"/>
<dbReference type="EMBL" id="AEWV01000046">
    <property type="protein sequence ID" value="EGC16124.1"/>
    <property type="molecule type" value="Genomic_DNA"/>
</dbReference>
<reference evidence="1 2" key="1">
    <citation type="submission" date="2011-01" db="EMBL/GenBank/DDBJ databases">
        <authorList>
            <person name="Muzny D."/>
            <person name="Qin X."/>
            <person name="Deng J."/>
            <person name="Jiang H."/>
            <person name="Liu Y."/>
            <person name="Qu J."/>
            <person name="Song X.-Z."/>
            <person name="Zhang L."/>
            <person name="Thornton R."/>
            <person name="Coyle M."/>
            <person name="Francisco L."/>
            <person name="Jackson L."/>
            <person name="Javaid M."/>
            <person name="Korchina V."/>
            <person name="Kovar C."/>
            <person name="Mata R."/>
            <person name="Mathew T."/>
            <person name="Ngo R."/>
            <person name="Nguyen L."/>
            <person name="Nguyen N."/>
            <person name="Okwuonu G."/>
            <person name="Ongeri F."/>
            <person name="Pham C."/>
            <person name="Simmons D."/>
            <person name="Wilczek-Boney K."/>
            <person name="Hale W."/>
            <person name="Jakkamsetti A."/>
            <person name="Pham P."/>
            <person name="Ruth R."/>
            <person name="San Lucas F."/>
            <person name="Warren J."/>
            <person name="Zhang J."/>
            <person name="Zhao Z."/>
            <person name="Zhou C."/>
            <person name="Zhu D."/>
            <person name="Lee S."/>
            <person name="Bess C."/>
            <person name="Blankenburg K."/>
            <person name="Forbes L."/>
            <person name="Fu Q."/>
            <person name="Gubbala S."/>
            <person name="Hirani K."/>
            <person name="Jayaseelan J.C."/>
            <person name="Lara F."/>
            <person name="Munidasa M."/>
            <person name="Palculict T."/>
            <person name="Patil S."/>
            <person name="Pu L.-L."/>
            <person name="Saada N."/>
            <person name="Tang L."/>
            <person name="Weissenberger G."/>
            <person name="Zhu Y."/>
            <person name="Hemphill L."/>
            <person name="Shang Y."/>
            <person name="Youmans B."/>
            <person name="Ayvaz T."/>
            <person name="Ross M."/>
            <person name="Santibanez J."/>
            <person name="Aqrawi P."/>
            <person name="Gross S."/>
            <person name="Joshi V."/>
            <person name="Fowler G."/>
            <person name="Nazareth L."/>
            <person name="Reid J."/>
            <person name="Worley K."/>
            <person name="Petrosino J."/>
            <person name="Highlander S."/>
            <person name="Gibbs R."/>
        </authorList>
    </citation>
    <scope>NUCLEOTIDE SEQUENCE [LARGE SCALE GENOMIC DNA]</scope>
    <source>
        <strain evidence="1 2">ATCC 33394</strain>
    </source>
</reference>
<dbReference type="AlphaFoldDB" id="F0F2W2"/>
<gene>
    <name evidence="1" type="ORF">HMPREF9098_2447</name>
</gene>
<dbReference type="STRING" id="888741.HMPREF9098_2447"/>
<name>F0F2W2_9NEIS</name>
<dbReference type="Proteomes" id="UP000004088">
    <property type="component" value="Unassembled WGS sequence"/>
</dbReference>
<proteinExistence type="predicted"/>
<organism evidence="1 2">
    <name type="scientific">Kingella denitrificans ATCC 33394</name>
    <dbReference type="NCBI Taxonomy" id="888741"/>
    <lineage>
        <taxon>Bacteria</taxon>
        <taxon>Pseudomonadati</taxon>
        <taxon>Pseudomonadota</taxon>
        <taxon>Betaproteobacteria</taxon>
        <taxon>Neisseriales</taxon>
        <taxon>Neisseriaceae</taxon>
        <taxon>Kingella</taxon>
    </lineage>
</organism>
<evidence type="ECO:0000313" key="1">
    <source>
        <dbReference type="EMBL" id="EGC16124.1"/>
    </source>
</evidence>
<accession>F0F2W2</accession>
<evidence type="ECO:0000313" key="2">
    <source>
        <dbReference type="Proteomes" id="UP000004088"/>
    </source>
</evidence>
<sequence>MFAQIIHANISPAEQTELRQLCLITDGNAHRPDLLRTADMSSGHADVVSEALLPEIRSTAMLIAASRHDWNTPTPDVFADEADWFAARILLLNVRFVHLHTSLAPMLQLANSRAQAFAERNRLPFTAAKIRPSLHNKRPAHVLLMACDLPAAQQTHWIARSSALRQLLVKSV</sequence>
<dbReference type="RefSeq" id="WP_003784749.1">
    <property type="nucleotide sequence ID" value="NZ_GL870929.1"/>
</dbReference>